<organism evidence="4 5">
    <name type="scientific">Thomasclavelia cocleata</name>
    <dbReference type="NCBI Taxonomy" id="69824"/>
    <lineage>
        <taxon>Bacteria</taxon>
        <taxon>Bacillati</taxon>
        <taxon>Bacillota</taxon>
        <taxon>Erysipelotrichia</taxon>
        <taxon>Erysipelotrichales</taxon>
        <taxon>Coprobacillaceae</taxon>
        <taxon>Thomasclavelia</taxon>
    </lineage>
</organism>
<dbReference type="GO" id="GO:0016757">
    <property type="term" value="F:glycosyltransferase activity"/>
    <property type="evidence" value="ECO:0007669"/>
    <property type="project" value="UniProtKB-KW"/>
</dbReference>
<dbReference type="RefSeq" id="WP_172473156.1">
    <property type="nucleotide sequence ID" value="NZ_BLMI01000255.1"/>
</dbReference>
<feature type="domain" description="Glycosyltransferase 2-like" evidence="3">
    <location>
        <begin position="10"/>
        <end position="139"/>
    </location>
</feature>
<dbReference type="EMBL" id="BLMI01000255">
    <property type="protein sequence ID" value="GFI42008.1"/>
    <property type="molecule type" value="Genomic_DNA"/>
</dbReference>
<sequence>MCDIIKDCISVIVPVYNVEKYLGRCIESIIGQTYHNIEIILVDDGSTDDSLSICKEYAIKDDRIKIIHKENAGVSSARNVGLKNTKGEFITFVDSDDYIKLTCFEKMINGIKNNDVDMVVVGWEDEEGILGYINKNIDIDSKKIYMQDEISNLNFFHTVWGHLFKRINIKGQLFDEELIYGEDTLFAVQSFYKKNNQLLVIGEPLYVYMMSRENSATNLSSNKKNMSLIKAYNEISFLVKPYKEMYVSAKNIEKDYCFTIYLKLLKNGYKNDKKHYYFLKYELFKLRLQGYRPKNKLENLVEILYIYFYPVFQYYLKIKK</sequence>
<dbReference type="Proteomes" id="UP000490821">
    <property type="component" value="Unassembled WGS sequence"/>
</dbReference>
<name>A0A829ZF98_9FIRM</name>
<dbReference type="PANTHER" id="PTHR22916">
    <property type="entry name" value="GLYCOSYLTRANSFERASE"/>
    <property type="match status" value="1"/>
</dbReference>
<evidence type="ECO:0000313" key="4">
    <source>
        <dbReference type="EMBL" id="GFI42008.1"/>
    </source>
</evidence>
<dbReference type="EC" id="2.4.-.-" evidence="4"/>
<dbReference type="InterPro" id="IPR001173">
    <property type="entry name" value="Glyco_trans_2-like"/>
</dbReference>
<reference evidence="4 5" key="1">
    <citation type="journal article" date="2020" name="Microbiome">
        <title>Single-cell genomics of uncultured bacteria reveals dietary fiber responders in the mouse gut microbiota.</title>
        <authorList>
            <person name="Chijiiwa R."/>
            <person name="Hosokawa M."/>
            <person name="Kogawa M."/>
            <person name="Nishikawa Y."/>
            <person name="Ide K."/>
            <person name="Sakanashi C."/>
            <person name="Takahashi K."/>
            <person name="Takeyama H."/>
        </authorList>
    </citation>
    <scope>NUCLEOTIDE SEQUENCE [LARGE SCALE GENOMIC DNA]</scope>
    <source>
        <strain evidence="4">IMSAGC_017</strain>
    </source>
</reference>
<dbReference type="AlphaFoldDB" id="A0A829ZF98"/>
<dbReference type="SUPFAM" id="SSF53448">
    <property type="entry name" value="Nucleotide-diphospho-sugar transferases"/>
    <property type="match status" value="1"/>
</dbReference>
<protein>
    <submittedName>
        <fullName evidence="4">Putative glycosyltransferase EpsJ</fullName>
        <ecNumber evidence="4">2.4.-.-</ecNumber>
    </submittedName>
</protein>
<proteinExistence type="predicted"/>
<comment type="caution">
    <text evidence="4">The sequence shown here is derived from an EMBL/GenBank/DDBJ whole genome shotgun (WGS) entry which is preliminary data.</text>
</comment>
<evidence type="ECO:0000256" key="1">
    <source>
        <dbReference type="ARBA" id="ARBA00022676"/>
    </source>
</evidence>
<keyword evidence="1 4" id="KW-0328">Glycosyltransferase</keyword>
<dbReference type="InterPro" id="IPR029044">
    <property type="entry name" value="Nucleotide-diphossugar_trans"/>
</dbReference>
<gene>
    <name evidence="4" type="primary">epsJ_6</name>
    <name evidence="4" type="ORF">IMSAGC017_02054</name>
</gene>
<evidence type="ECO:0000313" key="5">
    <source>
        <dbReference type="Proteomes" id="UP000490821"/>
    </source>
</evidence>
<dbReference type="PANTHER" id="PTHR22916:SF51">
    <property type="entry name" value="GLYCOSYLTRANSFERASE EPSH-RELATED"/>
    <property type="match status" value="1"/>
</dbReference>
<evidence type="ECO:0000256" key="2">
    <source>
        <dbReference type="ARBA" id="ARBA00022679"/>
    </source>
</evidence>
<dbReference type="Gene3D" id="3.90.550.10">
    <property type="entry name" value="Spore Coat Polysaccharide Biosynthesis Protein SpsA, Chain A"/>
    <property type="match status" value="1"/>
</dbReference>
<keyword evidence="2 4" id="KW-0808">Transferase</keyword>
<dbReference type="Pfam" id="PF00535">
    <property type="entry name" value="Glycos_transf_2"/>
    <property type="match status" value="1"/>
</dbReference>
<dbReference type="CDD" id="cd00761">
    <property type="entry name" value="Glyco_tranf_GTA_type"/>
    <property type="match status" value="1"/>
</dbReference>
<evidence type="ECO:0000259" key="3">
    <source>
        <dbReference type="Pfam" id="PF00535"/>
    </source>
</evidence>
<accession>A0A829ZF98</accession>